<dbReference type="STRING" id="53326.A0A016SH67"/>
<dbReference type="PANTHER" id="PTHR11255:SF118">
    <property type="entry name" value="DIACYLGLYCEROL KINASE EPSILON"/>
    <property type="match status" value="1"/>
</dbReference>
<accession>A0A016SH67</accession>
<dbReference type="GO" id="GO:0016020">
    <property type="term" value="C:membrane"/>
    <property type="evidence" value="ECO:0007669"/>
    <property type="project" value="TreeGrafter"/>
</dbReference>
<keyword evidence="10" id="KW-1185">Reference proteome</keyword>
<evidence type="ECO:0000259" key="8">
    <source>
        <dbReference type="PROSITE" id="PS50146"/>
    </source>
</evidence>
<keyword evidence="6" id="KW-0418">Kinase</keyword>
<dbReference type="EC" id="2.7.1.107" evidence="3"/>
<dbReference type="Pfam" id="PF00609">
    <property type="entry name" value="DAGK_acc"/>
    <property type="match status" value="1"/>
</dbReference>
<dbReference type="GO" id="GO:0005524">
    <property type="term" value="F:ATP binding"/>
    <property type="evidence" value="ECO:0007669"/>
    <property type="project" value="UniProtKB-KW"/>
</dbReference>
<keyword evidence="7" id="KW-0067">ATP-binding</keyword>
<dbReference type="SMART" id="SM00045">
    <property type="entry name" value="DAGKa"/>
    <property type="match status" value="1"/>
</dbReference>
<dbReference type="SUPFAM" id="SSF111331">
    <property type="entry name" value="NAD kinase/diacylglycerol kinase-like"/>
    <property type="match status" value="1"/>
</dbReference>
<comment type="catalytic activity">
    <reaction evidence="1">
        <text>a 1,2-diacyl-sn-glycerol + ATP = a 1,2-diacyl-sn-glycero-3-phosphate + ADP + H(+)</text>
        <dbReference type="Rhea" id="RHEA:10272"/>
        <dbReference type="ChEBI" id="CHEBI:15378"/>
        <dbReference type="ChEBI" id="CHEBI:17815"/>
        <dbReference type="ChEBI" id="CHEBI:30616"/>
        <dbReference type="ChEBI" id="CHEBI:58608"/>
        <dbReference type="ChEBI" id="CHEBI:456216"/>
        <dbReference type="EC" id="2.7.1.107"/>
    </reaction>
</comment>
<reference evidence="10" key="1">
    <citation type="journal article" date="2015" name="Nat. Genet.">
        <title>The genome and transcriptome of the zoonotic hookworm Ancylostoma ceylanicum identify infection-specific gene families.</title>
        <authorList>
            <person name="Schwarz E.M."/>
            <person name="Hu Y."/>
            <person name="Antoshechkin I."/>
            <person name="Miller M.M."/>
            <person name="Sternberg P.W."/>
            <person name="Aroian R.V."/>
        </authorList>
    </citation>
    <scope>NUCLEOTIDE SEQUENCE</scope>
    <source>
        <strain evidence="10">HY135</strain>
    </source>
</reference>
<evidence type="ECO:0000256" key="6">
    <source>
        <dbReference type="ARBA" id="ARBA00022777"/>
    </source>
</evidence>
<dbReference type="GO" id="GO:0004143">
    <property type="term" value="F:ATP-dependent diacylglycerol kinase activity"/>
    <property type="evidence" value="ECO:0007669"/>
    <property type="project" value="UniProtKB-EC"/>
</dbReference>
<feature type="domain" description="DAGKc" evidence="8">
    <location>
        <begin position="1"/>
        <end position="61"/>
    </location>
</feature>
<keyword evidence="4" id="KW-0808">Transferase</keyword>
<name>A0A016SH67_9BILA</name>
<keyword evidence="5" id="KW-0547">Nucleotide-binding</keyword>
<gene>
    <name evidence="9" type="primary">Acey_s0229.g2907</name>
    <name evidence="9" type="synonym">Acey-dgk-2</name>
    <name evidence="9" type="ORF">Y032_0229g2907</name>
</gene>
<dbReference type="PROSITE" id="PS50146">
    <property type="entry name" value="DAGK"/>
    <property type="match status" value="1"/>
</dbReference>
<dbReference type="EMBL" id="JARK01001565">
    <property type="protein sequence ID" value="EYB89639.1"/>
    <property type="molecule type" value="Genomic_DNA"/>
</dbReference>
<sequence>MGEGNEFSQMAVLPLGTGNDLSRVLGWGSGTNGDLDILQYLNDVYAAGTQKLDRWKIMIKSKNQFGRRTVITNMKMSNYVSIGVDASVTLGMQKTRKSIPRALSSRLLNKLLFFSFGTKDVFTRTCKGLHDKISLYLDDQLVELPGIEGIVFLNIQCWGAGVQPWKYADEERPQKLDDGVFEVFAVTSSFHIAQMQVGLASPLFIGQARKAVVVTKNGSVLPMQCDGEAWMQSRCEFHLSHHGESNMLKKVESPVQKTFF</sequence>
<evidence type="ECO:0000256" key="1">
    <source>
        <dbReference type="ARBA" id="ARBA00001383"/>
    </source>
</evidence>
<dbReference type="InterPro" id="IPR016064">
    <property type="entry name" value="NAD/diacylglycerol_kinase_sf"/>
</dbReference>
<dbReference type="OrthoDB" id="242257at2759"/>
<dbReference type="Gene3D" id="2.60.200.40">
    <property type="match status" value="1"/>
</dbReference>
<evidence type="ECO:0000256" key="4">
    <source>
        <dbReference type="ARBA" id="ARBA00022679"/>
    </source>
</evidence>
<evidence type="ECO:0000256" key="2">
    <source>
        <dbReference type="ARBA" id="ARBA00009280"/>
    </source>
</evidence>
<dbReference type="InterPro" id="IPR037607">
    <property type="entry name" value="DGK"/>
</dbReference>
<dbReference type="FunFam" id="2.60.200.40:FF:000019">
    <property type="entry name" value="Diacylglycerol kinase"/>
    <property type="match status" value="1"/>
</dbReference>
<protein>
    <recommendedName>
        <fullName evidence="3">diacylglycerol kinase (ATP)</fullName>
        <ecNumber evidence="3">2.7.1.107</ecNumber>
    </recommendedName>
</protein>
<comment type="caution">
    <text evidence="9">The sequence shown here is derived from an EMBL/GenBank/DDBJ whole genome shotgun (WGS) entry which is preliminary data.</text>
</comment>
<evidence type="ECO:0000256" key="7">
    <source>
        <dbReference type="ARBA" id="ARBA00022840"/>
    </source>
</evidence>
<dbReference type="PANTHER" id="PTHR11255">
    <property type="entry name" value="DIACYLGLYCEROL KINASE"/>
    <property type="match status" value="1"/>
</dbReference>
<dbReference type="InterPro" id="IPR001206">
    <property type="entry name" value="Diacylglycerol_kinase_cat_dom"/>
</dbReference>
<evidence type="ECO:0000256" key="5">
    <source>
        <dbReference type="ARBA" id="ARBA00022741"/>
    </source>
</evidence>
<dbReference type="GO" id="GO:0007200">
    <property type="term" value="P:phospholipase C-activating G protein-coupled receptor signaling pathway"/>
    <property type="evidence" value="ECO:0007669"/>
    <property type="project" value="InterPro"/>
</dbReference>
<evidence type="ECO:0000313" key="10">
    <source>
        <dbReference type="Proteomes" id="UP000024635"/>
    </source>
</evidence>
<evidence type="ECO:0000313" key="9">
    <source>
        <dbReference type="EMBL" id="EYB89639.1"/>
    </source>
</evidence>
<dbReference type="AlphaFoldDB" id="A0A016SH67"/>
<organism evidence="9 10">
    <name type="scientific">Ancylostoma ceylanicum</name>
    <dbReference type="NCBI Taxonomy" id="53326"/>
    <lineage>
        <taxon>Eukaryota</taxon>
        <taxon>Metazoa</taxon>
        <taxon>Ecdysozoa</taxon>
        <taxon>Nematoda</taxon>
        <taxon>Chromadorea</taxon>
        <taxon>Rhabditida</taxon>
        <taxon>Rhabditina</taxon>
        <taxon>Rhabditomorpha</taxon>
        <taxon>Strongyloidea</taxon>
        <taxon>Ancylostomatidae</taxon>
        <taxon>Ancylostomatinae</taxon>
        <taxon>Ancylostoma</taxon>
    </lineage>
</organism>
<evidence type="ECO:0000256" key="3">
    <source>
        <dbReference type="ARBA" id="ARBA00012133"/>
    </source>
</evidence>
<comment type="similarity">
    <text evidence="2">Belongs to the eukaryotic diacylglycerol kinase family.</text>
</comment>
<dbReference type="Proteomes" id="UP000024635">
    <property type="component" value="Unassembled WGS sequence"/>
</dbReference>
<proteinExistence type="inferred from homology"/>
<dbReference type="InterPro" id="IPR000756">
    <property type="entry name" value="Diacylglycerol_kin_accessory"/>
</dbReference>